<organism evidence="1 2">
    <name type="scientific">Meganyctiphanes norvegica</name>
    <name type="common">Northern krill</name>
    <name type="synonym">Thysanopoda norvegica</name>
    <dbReference type="NCBI Taxonomy" id="48144"/>
    <lineage>
        <taxon>Eukaryota</taxon>
        <taxon>Metazoa</taxon>
        <taxon>Ecdysozoa</taxon>
        <taxon>Arthropoda</taxon>
        <taxon>Crustacea</taxon>
        <taxon>Multicrustacea</taxon>
        <taxon>Malacostraca</taxon>
        <taxon>Eumalacostraca</taxon>
        <taxon>Eucarida</taxon>
        <taxon>Euphausiacea</taxon>
        <taxon>Euphausiidae</taxon>
        <taxon>Meganyctiphanes</taxon>
    </lineage>
</organism>
<dbReference type="AlphaFoldDB" id="A0AAV2RNU4"/>
<evidence type="ECO:0000313" key="2">
    <source>
        <dbReference type="Proteomes" id="UP001497623"/>
    </source>
</evidence>
<sequence>EKIDLRCYLKDTLLLKMKISENKNTKNKKMLLKKIKARENDLNMKIMKLDKKTPCEKRDFFSVFYKNNQIPPDENCEDFKSVDYKARKVISLTHSYENSSDIEDALKLAKMLPTVTVLEE</sequence>
<protein>
    <submittedName>
        <fullName evidence="1">Uncharacterized protein</fullName>
    </submittedName>
</protein>
<dbReference type="EMBL" id="CAXKWB010024975">
    <property type="protein sequence ID" value="CAL4127044.1"/>
    <property type="molecule type" value="Genomic_DNA"/>
</dbReference>
<evidence type="ECO:0000313" key="1">
    <source>
        <dbReference type="EMBL" id="CAL4127044.1"/>
    </source>
</evidence>
<dbReference type="Proteomes" id="UP001497623">
    <property type="component" value="Unassembled WGS sequence"/>
</dbReference>
<feature type="non-terminal residue" evidence="1">
    <location>
        <position position="1"/>
    </location>
</feature>
<accession>A0AAV2RNU4</accession>
<keyword evidence="2" id="KW-1185">Reference proteome</keyword>
<gene>
    <name evidence="1" type="ORF">MNOR_LOCUS25765</name>
</gene>
<proteinExistence type="predicted"/>
<name>A0AAV2RNU4_MEGNR</name>
<comment type="caution">
    <text evidence="1">The sequence shown here is derived from an EMBL/GenBank/DDBJ whole genome shotgun (WGS) entry which is preliminary data.</text>
</comment>
<reference evidence="1 2" key="1">
    <citation type="submission" date="2024-05" db="EMBL/GenBank/DDBJ databases">
        <authorList>
            <person name="Wallberg A."/>
        </authorList>
    </citation>
    <scope>NUCLEOTIDE SEQUENCE [LARGE SCALE GENOMIC DNA]</scope>
</reference>